<gene>
    <name evidence="5" type="ORF">P5673_019962</name>
</gene>
<feature type="domain" description="HotDog ACOT-type" evidence="4">
    <location>
        <begin position="212"/>
        <end position="324"/>
    </location>
</feature>
<dbReference type="GO" id="GO:0005829">
    <property type="term" value="C:cytosol"/>
    <property type="evidence" value="ECO:0007669"/>
    <property type="project" value="TreeGrafter"/>
</dbReference>
<keyword evidence="1 5" id="KW-0378">Hydrolase</keyword>
<evidence type="ECO:0000256" key="1">
    <source>
        <dbReference type="ARBA" id="ARBA00022801"/>
    </source>
</evidence>
<evidence type="ECO:0000313" key="5">
    <source>
        <dbReference type="EMBL" id="KAK2557608.1"/>
    </source>
</evidence>
<feature type="active site" evidence="2">
    <location>
        <position position="38"/>
    </location>
</feature>
<dbReference type="Pfam" id="PF03061">
    <property type="entry name" value="4HBT"/>
    <property type="match status" value="2"/>
</dbReference>
<feature type="domain" description="HotDog ACOT-type" evidence="4">
    <location>
        <begin position="22"/>
        <end position="144"/>
    </location>
</feature>
<dbReference type="CDD" id="cd03442">
    <property type="entry name" value="BFIT_BACH"/>
    <property type="match status" value="2"/>
</dbReference>
<accession>A0AAD9QAG5</accession>
<evidence type="ECO:0000256" key="2">
    <source>
        <dbReference type="PIRSR" id="PIRSR640170-1"/>
    </source>
</evidence>
<dbReference type="GO" id="GO:0009062">
    <property type="term" value="P:fatty acid catabolic process"/>
    <property type="evidence" value="ECO:0007669"/>
    <property type="project" value="TreeGrafter"/>
</dbReference>
<dbReference type="PROSITE" id="PS51770">
    <property type="entry name" value="HOTDOG_ACOT"/>
    <property type="match status" value="2"/>
</dbReference>
<sequence>MAAKRQAESLDEDLKGQEDTISRGSIEVCRLMHPDDANVVGNVHGGTVLKLIEEGGFIIATRHCNKHVVGENKQPVIAALARVERTDFLQPMYIGEVAQVHVELGYASKNSLEVSAFVWAENLTTGSRRLTNRAHLWYVPVTGSEDARVIAEVPPMQYSSKEEEYNGRMRYERQKRARLDKDNHLKESSSDRELASSLMSPDGGKVSRYSILNSQSSLIHSVQPSDCAFTGYVQGGVTMKMMDEVAGIVAFRHCKTNVVTASIDAIDFHSPVKLGQVMHLSARATFTSSRSMEIEVVVDAKDFVSDKSVRSCSAFFTFVSLDERGLPQAIPPLELTTDEERKRFEAGKKRYTGRKEKRSSHS</sequence>
<feature type="active site" evidence="2">
    <location>
        <position position="243"/>
    </location>
</feature>
<feature type="region of interest" description="Disordered" evidence="3">
    <location>
        <begin position="330"/>
        <end position="362"/>
    </location>
</feature>
<evidence type="ECO:0000256" key="3">
    <source>
        <dbReference type="SAM" id="MobiDB-lite"/>
    </source>
</evidence>
<dbReference type="InterPro" id="IPR033120">
    <property type="entry name" value="HOTDOG_ACOT"/>
</dbReference>
<reference evidence="5" key="2">
    <citation type="journal article" date="2023" name="Science">
        <title>Genomic signatures of disease resistance in endangered staghorn corals.</title>
        <authorList>
            <person name="Vollmer S.V."/>
            <person name="Selwyn J.D."/>
            <person name="Despard B.A."/>
            <person name="Roesel C.L."/>
        </authorList>
    </citation>
    <scope>NUCLEOTIDE SEQUENCE</scope>
    <source>
        <strain evidence="5">K2</strain>
    </source>
</reference>
<dbReference type="InterPro" id="IPR029069">
    <property type="entry name" value="HotDog_dom_sf"/>
</dbReference>
<name>A0AAD9QAG5_ACRCE</name>
<feature type="compositionally biased region" description="Basic residues" evidence="3">
    <location>
        <begin position="349"/>
        <end position="362"/>
    </location>
</feature>
<dbReference type="GO" id="GO:0006637">
    <property type="term" value="P:acyl-CoA metabolic process"/>
    <property type="evidence" value="ECO:0007669"/>
    <property type="project" value="TreeGrafter"/>
</dbReference>
<proteinExistence type="predicted"/>
<dbReference type="InterPro" id="IPR006683">
    <property type="entry name" value="Thioestr_dom"/>
</dbReference>
<organism evidence="5 6">
    <name type="scientific">Acropora cervicornis</name>
    <name type="common">Staghorn coral</name>
    <dbReference type="NCBI Taxonomy" id="6130"/>
    <lineage>
        <taxon>Eukaryota</taxon>
        <taxon>Metazoa</taxon>
        <taxon>Cnidaria</taxon>
        <taxon>Anthozoa</taxon>
        <taxon>Hexacorallia</taxon>
        <taxon>Scleractinia</taxon>
        <taxon>Astrocoeniina</taxon>
        <taxon>Acroporidae</taxon>
        <taxon>Acropora</taxon>
    </lineage>
</organism>
<dbReference type="SUPFAM" id="SSF54637">
    <property type="entry name" value="Thioesterase/thiol ester dehydrase-isomerase"/>
    <property type="match status" value="2"/>
</dbReference>
<dbReference type="EMBL" id="JARQWQ010000048">
    <property type="protein sequence ID" value="KAK2557608.1"/>
    <property type="molecule type" value="Genomic_DNA"/>
</dbReference>
<feature type="region of interest" description="Disordered" evidence="3">
    <location>
        <begin position="171"/>
        <end position="203"/>
    </location>
</feature>
<dbReference type="InterPro" id="IPR040170">
    <property type="entry name" value="Cytosol_ACT"/>
</dbReference>
<evidence type="ECO:0000313" key="6">
    <source>
        <dbReference type="Proteomes" id="UP001249851"/>
    </source>
</evidence>
<feature type="compositionally biased region" description="Basic and acidic residues" evidence="3">
    <location>
        <begin position="171"/>
        <end position="194"/>
    </location>
</feature>
<reference evidence="5" key="1">
    <citation type="journal article" date="2023" name="G3 (Bethesda)">
        <title>Whole genome assembly and annotation of the endangered Caribbean coral Acropora cervicornis.</title>
        <authorList>
            <person name="Selwyn J.D."/>
            <person name="Vollmer S.V."/>
        </authorList>
    </citation>
    <scope>NUCLEOTIDE SEQUENCE</scope>
    <source>
        <strain evidence="5">K2</strain>
    </source>
</reference>
<feature type="compositionally biased region" description="Basic and acidic residues" evidence="3">
    <location>
        <begin position="338"/>
        <end position="348"/>
    </location>
</feature>
<keyword evidence="6" id="KW-1185">Reference proteome</keyword>
<dbReference type="Gene3D" id="3.10.129.10">
    <property type="entry name" value="Hotdog Thioesterase"/>
    <property type="match status" value="2"/>
</dbReference>
<dbReference type="PANTHER" id="PTHR11049">
    <property type="entry name" value="ACYL COENZYME A THIOESTER HYDROLASE"/>
    <property type="match status" value="1"/>
</dbReference>
<dbReference type="AlphaFoldDB" id="A0AAD9QAG5"/>
<dbReference type="Proteomes" id="UP001249851">
    <property type="component" value="Unassembled WGS sequence"/>
</dbReference>
<dbReference type="GO" id="GO:0052816">
    <property type="term" value="F:long-chain fatty acyl-CoA hydrolase activity"/>
    <property type="evidence" value="ECO:0007669"/>
    <property type="project" value="TreeGrafter"/>
</dbReference>
<evidence type="ECO:0000259" key="4">
    <source>
        <dbReference type="PROSITE" id="PS51770"/>
    </source>
</evidence>
<dbReference type="PANTHER" id="PTHR11049:SF24">
    <property type="entry name" value="CYTOSOLIC ACYL COENZYME A THIOESTER HYDROLASE"/>
    <property type="match status" value="1"/>
</dbReference>
<protein>
    <submittedName>
        <fullName evidence="5">Cytosolic acyl coenzyme A thioester hydrolase</fullName>
    </submittedName>
</protein>
<dbReference type="FunFam" id="3.10.129.10:FF:000010">
    <property type="entry name" value="Cytosolic acyl coenzyme A thioester hydrolase"/>
    <property type="match status" value="1"/>
</dbReference>
<comment type="caution">
    <text evidence="5">The sequence shown here is derived from an EMBL/GenBank/DDBJ whole genome shotgun (WGS) entry which is preliminary data.</text>
</comment>